<accession>A0ACC2NE72</accession>
<comment type="caution">
    <text evidence="1">The sequence shown here is derived from an EMBL/GenBank/DDBJ whole genome shotgun (WGS) entry which is preliminary data.</text>
</comment>
<dbReference type="Proteomes" id="UP001239111">
    <property type="component" value="Chromosome 3"/>
</dbReference>
<evidence type="ECO:0000313" key="1">
    <source>
        <dbReference type="EMBL" id="KAJ8669470.1"/>
    </source>
</evidence>
<keyword evidence="2" id="KW-1185">Reference proteome</keyword>
<dbReference type="EMBL" id="CM056743">
    <property type="protein sequence ID" value="KAJ8669470.1"/>
    <property type="molecule type" value="Genomic_DNA"/>
</dbReference>
<evidence type="ECO:0000313" key="2">
    <source>
        <dbReference type="Proteomes" id="UP001239111"/>
    </source>
</evidence>
<reference evidence="1" key="1">
    <citation type="submission" date="2023-04" db="EMBL/GenBank/DDBJ databases">
        <title>A chromosome-level genome assembly of the parasitoid wasp Eretmocerus hayati.</title>
        <authorList>
            <person name="Zhong Y."/>
            <person name="Liu S."/>
            <person name="Liu Y."/>
        </authorList>
    </citation>
    <scope>NUCLEOTIDE SEQUENCE</scope>
    <source>
        <strain evidence="1">ZJU_SS_LIU_2023</strain>
    </source>
</reference>
<name>A0ACC2NE72_9HYME</name>
<sequence>MPIQKLIEASAARWSVQPLSELDYVDGLSGKMRNVTSHAIGDHSKCSDHGFCCGSDETKEEQNSMADLKRTKMYEPVVDIMEDLIKNCASLFRNETNNKAERFMSVSCAEMNAKRVFLGQGPQYNTRCSLSAI</sequence>
<proteinExistence type="predicted"/>
<gene>
    <name evidence="1" type="ORF">QAD02_000729</name>
</gene>
<organism evidence="1 2">
    <name type="scientific">Eretmocerus hayati</name>
    <dbReference type="NCBI Taxonomy" id="131215"/>
    <lineage>
        <taxon>Eukaryota</taxon>
        <taxon>Metazoa</taxon>
        <taxon>Ecdysozoa</taxon>
        <taxon>Arthropoda</taxon>
        <taxon>Hexapoda</taxon>
        <taxon>Insecta</taxon>
        <taxon>Pterygota</taxon>
        <taxon>Neoptera</taxon>
        <taxon>Endopterygota</taxon>
        <taxon>Hymenoptera</taxon>
        <taxon>Apocrita</taxon>
        <taxon>Proctotrupomorpha</taxon>
        <taxon>Chalcidoidea</taxon>
        <taxon>Aphelinidae</taxon>
        <taxon>Aphelininae</taxon>
        <taxon>Eretmocerus</taxon>
    </lineage>
</organism>
<protein>
    <submittedName>
        <fullName evidence="1">Uncharacterized protein</fullName>
    </submittedName>
</protein>